<evidence type="ECO:0000256" key="1">
    <source>
        <dbReference type="SAM" id="MobiDB-lite"/>
    </source>
</evidence>
<feature type="compositionally biased region" description="Low complexity" evidence="1">
    <location>
        <begin position="1"/>
        <end position="10"/>
    </location>
</feature>
<dbReference type="EMBL" id="MCOG01000294">
    <property type="protein sequence ID" value="ORY20289.1"/>
    <property type="molecule type" value="Genomic_DNA"/>
</dbReference>
<feature type="region of interest" description="Disordered" evidence="1">
    <location>
        <begin position="1"/>
        <end position="72"/>
    </location>
</feature>
<accession>A0A1Y2ACK0</accession>
<organism evidence="2 3">
    <name type="scientific">Neocallimastix californiae</name>
    <dbReference type="NCBI Taxonomy" id="1754190"/>
    <lineage>
        <taxon>Eukaryota</taxon>
        <taxon>Fungi</taxon>
        <taxon>Fungi incertae sedis</taxon>
        <taxon>Chytridiomycota</taxon>
        <taxon>Chytridiomycota incertae sedis</taxon>
        <taxon>Neocallimastigomycetes</taxon>
        <taxon>Neocallimastigales</taxon>
        <taxon>Neocallimastigaceae</taxon>
        <taxon>Neocallimastix</taxon>
    </lineage>
</organism>
<feature type="region of interest" description="Disordered" evidence="1">
    <location>
        <begin position="85"/>
        <end position="106"/>
    </location>
</feature>
<proteinExistence type="predicted"/>
<gene>
    <name evidence="2" type="ORF">LY90DRAFT_676843</name>
</gene>
<keyword evidence="3" id="KW-1185">Reference proteome</keyword>
<protein>
    <submittedName>
        <fullName evidence="2">Uncharacterized protein</fullName>
    </submittedName>
</protein>
<sequence>MDNVVNGNNNKDNEKNDDTSLTDSDSSYVIEEEIVEYEISDEDEEVSMNTKKSSKGSQKQRSDKSIKSHQSSFYETALKMKEEELKEEQANKENKFNNNNEIPQPKALKTLRDEYKDSNVSNSFKNVSDSMENIKTRLSNINLEEDSYNKININKTDKEFERDIKRMRFIVSRINETHNNLKKALYNMKGNPFSIPDNESYNDLPSECDTETVADVNVDFCEDDMFNVDEAEIFEKYIMCVDDELKDTFADHYENLYNVNELFKKAIFLSQNQNSVVSSEGNGIGQEIPA</sequence>
<evidence type="ECO:0000313" key="2">
    <source>
        <dbReference type="EMBL" id="ORY20289.1"/>
    </source>
</evidence>
<dbReference type="OrthoDB" id="2152850at2759"/>
<dbReference type="AlphaFoldDB" id="A0A1Y2ACK0"/>
<feature type="compositionally biased region" description="Acidic residues" evidence="1">
    <location>
        <begin position="30"/>
        <end position="46"/>
    </location>
</feature>
<name>A0A1Y2ACK0_9FUNG</name>
<comment type="caution">
    <text evidence="2">The sequence shown here is derived from an EMBL/GenBank/DDBJ whole genome shotgun (WGS) entry which is preliminary data.</text>
</comment>
<feature type="compositionally biased region" description="Basic and acidic residues" evidence="1">
    <location>
        <begin position="85"/>
        <end position="95"/>
    </location>
</feature>
<dbReference type="Proteomes" id="UP000193920">
    <property type="component" value="Unassembled WGS sequence"/>
</dbReference>
<evidence type="ECO:0000313" key="3">
    <source>
        <dbReference type="Proteomes" id="UP000193920"/>
    </source>
</evidence>
<feature type="compositionally biased region" description="Low complexity" evidence="1">
    <location>
        <begin position="19"/>
        <end position="29"/>
    </location>
</feature>
<reference evidence="2 3" key="1">
    <citation type="submission" date="2016-08" db="EMBL/GenBank/DDBJ databases">
        <title>A Parts List for Fungal Cellulosomes Revealed by Comparative Genomics.</title>
        <authorList>
            <consortium name="DOE Joint Genome Institute"/>
            <person name="Haitjema C.H."/>
            <person name="Gilmore S.P."/>
            <person name="Henske J.K."/>
            <person name="Solomon K.V."/>
            <person name="De Groot R."/>
            <person name="Kuo A."/>
            <person name="Mondo S.J."/>
            <person name="Salamov A.A."/>
            <person name="Labutti K."/>
            <person name="Zhao Z."/>
            <person name="Chiniquy J."/>
            <person name="Barry K."/>
            <person name="Brewer H.M."/>
            <person name="Purvine S.O."/>
            <person name="Wright A.T."/>
            <person name="Boxma B."/>
            <person name="Van Alen T."/>
            <person name="Hackstein J.H."/>
            <person name="Baker S.E."/>
            <person name="Grigoriev I.V."/>
            <person name="O'Malley M.A."/>
        </authorList>
    </citation>
    <scope>NUCLEOTIDE SEQUENCE [LARGE SCALE GENOMIC DNA]</scope>
    <source>
        <strain evidence="2 3">G1</strain>
    </source>
</reference>